<evidence type="ECO:0000313" key="1">
    <source>
        <dbReference type="EMBL" id="MBC1400739.1"/>
    </source>
</evidence>
<comment type="caution">
    <text evidence="2">The sequence shown here is derived from an EMBL/GenBank/DDBJ whole genome shotgun (WGS) entry which is preliminary data.</text>
</comment>
<evidence type="ECO:0000313" key="3">
    <source>
        <dbReference type="Proteomes" id="UP000544413"/>
    </source>
</evidence>
<reference evidence="3 4" key="1">
    <citation type="submission" date="2020-03" db="EMBL/GenBank/DDBJ databases">
        <title>Soil Listeria distribution.</title>
        <authorList>
            <person name="Liao J."/>
            <person name="Wiedmann M."/>
        </authorList>
    </citation>
    <scope>NUCLEOTIDE SEQUENCE [LARGE SCALE GENOMIC DNA]</scope>
    <source>
        <strain evidence="2 4">FSL L7-1299</strain>
        <strain evidence="1 3">FSL L7-1658</strain>
    </source>
</reference>
<evidence type="ECO:0000313" key="2">
    <source>
        <dbReference type="EMBL" id="MBC1616586.1"/>
    </source>
</evidence>
<dbReference type="EMBL" id="JAARPT010000002">
    <property type="protein sequence ID" value="MBC1400739.1"/>
    <property type="molecule type" value="Genomic_DNA"/>
</dbReference>
<dbReference type="AlphaFoldDB" id="A0A842AC08"/>
<name>A0A842AC08_9LIST</name>
<dbReference type="Proteomes" id="UP000544413">
    <property type="component" value="Unassembled WGS sequence"/>
</dbReference>
<gene>
    <name evidence="1" type="ORF">HB836_03945</name>
    <name evidence="2" type="ORF">HB904_10325</name>
</gene>
<dbReference type="EMBL" id="JAARSH010000006">
    <property type="protein sequence ID" value="MBC1616586.1"/>
    <property type="molecule type" value="Genomic_DNA"/>
</dbReference>
<proteinExistence type="predicted"/>
<dbReference type="Proteomes" id="UP000574104">
    <property type="component" value="Unassembled WGS sequence"/>
</dbReference>
<evidence type="ECO:0000313" key="4">
    <source>
        <dbReference type="Proteomes" id="UP000574104"/>
    </source>
</evidence>
<organism evidence="2 4">
    <name type="scientific">Listeria booriae</name>
    <dbReference type="NCBI Taxonomy" id="1552123"/>
    <lineage>
        <taxon>Bacteria</taxon>
        <taxon>Bacillati</taxon>
        <taxon>Bacillota</taxon>
        <taxon>Bacilli</taxon>
        <taxon>Bacillales</taxon>
        <taxon>Listeriaceae</taxon>
        <taxon>Listeria</taxon>
    </lineage>
</organism>
<dbReference type="RefSeq" id="WP_185405523.1">
    <property type="nucleotide sequence ID" value="NZ_JAARPT010000002.1"/>
</dbReference>
<sequence length="45" mass="4769">MIQGLILACTSLAKVKKSVIKSAKQEGFQARIFACTPLAKFTLGG</sequence>
<protein>
    <submittedName>
        <fullName evidence="2">Uncharacterized protein</fullName>
    </submittedName>
</protein>
<accession>A0A842AC08</accession>